<dbReference type="PANTHER" id="PTHR44019">
    <property type="entry name" value="WD REPEAT-CONTAINING PROTEIN 55"/>
    <property type="match status" value="1"/>
</dbReference>
<dbReference type="PROSITE" id="PS50294">
    <property type="entry name" value="WD_REPEATS_REGION"/>
    <property type="match status" value="1"/>
</dbReference>
<evidence type="ECO:0000313" key="4">
    <source>
        <dbReference type="EMBL" id="MEP1062230.1"/>
    </source>
</evidence>
<name>A0ABV0KSM8_9CYAN</name>
<gene>
    <name evidence="4" type="ORF">NDI38_28050</name>
</gene>
<dbReference type="SMART" id="SM00320">
    <property type="entry name" value="WD40"/>
    <property type="match status" value="6"/>
</dbReference>
<protein>
    <submittedName>
        <fullName evidence="4">WD40 repeat domain-containing protein</fullName>
    </submittedName>
</protein>
<dbReference type="PANTHER" id="PTHR44019:SF8">
    <property type="entry name" value="POC1 CENTRIOLAR PROTEIN HOMOLOG"/>
    <property type="match status" value="1"/>
</dbReference>
<dbReference type="CDD" id="cd00200">
    <property type="entry name" value="WD40"/>
    <property type="match status" value="1"/>
</dbReference>
<comment type="caution">
    <text evidence="4">The sequence shown here is derived from an EMBL/GenBank/DDBJ whole genome shotgun (WGS) entry which is preliminary data.</text>
</comment>
<keyword evidence="1 3" id="KW-0853">WD repeat</keyword>
<keyword evidence="5" id="KW-1185">Reference proteome</keyword>
<dbReference type="Proteomes" id="UP001476950">
    <property type="component" value="Unassembled WGS sequence"/>
</dbReference>
<feature type="repeat" description="WD" evidence="3">
    <location>
        <begin position="151"/>
        <end position="182"/>
    </location>
</feature>
<proteinExistence type="predicted"/>
<dbReference type="SUPFAM" id="SSF50998">
    <property type="entry name" value="Quinoprotein alcohol dehydrogenase-like"/>
    <property type="match status" value="1"/>
</dbReference>
<evidence type="ECO:0000313" key="5">
    <source>
        <dbReference type="Proteomes" id="UP001476950"/>
    </source>
</evidence>
<dbReference type="InterPro" id="IPR050505">
    <property type="entry name" value="WDR55/POC1"/>
</dbReference>
<keyword evidence="2" id="KW-0677">Repeat</keyword>
<dbReference type="PROSITE" id="PS51257">
    <property type="entry name" value="PROKAR_LIPOPROTEIN"/>
    <property type="match status" value="1"/>
</dbReference>
<organism evidence="4 5">
    <name type="scientific">Stenomitos frigidus AS-A4</name>
    <dbReference type="NCBI Taxonomy" id="2933935"/>
    <lineage>
        <taxon>Bacteria</taxon>
        <taxon>Bacillati</taxon>
        <taxon>Cyanobacteriota</taxon>
        <taxon>Cyanophyceae</taxon>
        <taxon>Leptolyngbyales</taxon>
        <taxon>Leptolyngbyaceae</taxon>
        <taxon>Stenomitos</taxon>
    </lineage>
</organism>
<sequence>MRKSLGLVNQSLRKRNGAFLLALTSLIIMLVSCDLLSDANQIPLLATPKKILLQSASSIAGMIELAVSSNQDIVAVSSFDEPPGLWQKQNGQRLQIFQLNHQNCPAIPVTFSPDGKTLATSISKNQIILWDVKSKAVKQTLNDPSVCGSQMTFSSDSNTLAVGGQGNSVRLWEIKTGVLLHSLIMSSQVHRIDFSASEPVLNGADATGTVQQWNLKTGKLLRTLSNPQNTIWADGVFYPVAFSPNGKLMARGDADKVIRVWSLETEKLIWTFPGHHDSIHAIAFSPNSEILATVGDSGQSGALTGTSFHDLRLWNVQTGTALGKSSDREYITTLVFTPNGKELITGGNGGELLLWDVEVLRP</sequence>
<evidence type="ECO:0000256" key="3">
    <source>
        <dbReference type="PROSITE-ProRule" id="PRU00221"/>
    </source>
</evidence>
<dbReference type="RefSeq" id="WP_190452730.1">
    <property type="nucleotide sequence ID" value="NZ_JAMPLM010000058.1"/>
</dbReference>
<evidence type="ECO:0000256" key="1">
    <source>
        <dbReference type="ARBA" id="ARBA00022574"/>
    </source>
</evidence>
<feature type="repeat" description="WD" evidence="3">
    <location>
        <begin position="240"/>
        <end position="271"/>
    </location>
</feature>
<feature type="repeat" description="WD" evidence="3">
    <location>
        <begin position="324"/>
        <end position="362"/>
    </location>
</feature>
<dbReference type="EMBL" id="JAMPLM010000058">
    <property type="protein sequence ID" value="MEP1062230.1"/>
    <property type="molecule type" value="Genomic_DNA"/>
</dbReference>
<dbReference type="InterPro" id="IPR001680">
    <property type="entry name" value="WD40_rpt"/>
</dbReference>
<reference evidence="4 5" key="1">
    <citation type="submission" date="2022-04" db="EMBL/GenBank/DDBJ databases">
        <title>Positive selection, recombination, and allopatry shape intraspecific diversity of widespread and dominant cyanobacteria.</title>
        <authorList>
            <person name="Wei J."/>
            <person name="Shu W."/>
            <person name="Hu C."/>
        </authorList>
    </citation>
    <scope>NUCLEOTIDE SEQUENCE [LARGE SCALE GENOMIC DNA]</scope>
    <source>
        <strain evidence="4 5">AS-A4</strain>
    </source>
</reference>
<accession>A0ABV0KSM8</accession>
<dbReference type="InterPro" id="IPR011047">
    <property type="entry name" value="Quinoprotein_ADH-like_sf"/>
</dbReference>
<feature type="repeat" description="WD" evidence="3">
    <location>
        <begin position="109"/>
        <end position="140"/>
    </location>
</feature>
<dbReference type="PROSITE" id="PS50082">
    <property type="entry name" value="WD_REPEATS_2"/>
    <property type="match status" value="4"/>
</dbReference>
<dbReference type="InterPro" id="IPR015943">
    <property type="entry name" value="WD40/YVTN_repeat-like_dom_sf"/>
</dbReference>
<dbReference type="Gene3D" id="2.130.10.10">
    <property type="entry name" value="YVTN repeat-like/Quinoprotein amine dehydrogenase"/>
    <property type="match status" value="2"/>
</dbReference>
<dbReference type="Pfam" id="PF00400">
    <property type="entry name" value="WD40"/>
    <property type="match status" value="5"/>
</dbReference>
<evidence type="ECO:0000256" key="2">
    <source>
        <dbReference type="ARBA" id="ARBA00022737"/>
    </source>
</evidence>